<gene>
    <name evidence="1" type="ORF">MENTE1834_LOCUS5685</name>
</gene>
<comment type="caution">
    <text evidence="1">The sequence shown here is derived from an EMBL/GenBank/DDBJ whole genome shotgun (WGS) entry which is preliminary data.</text>
</comment>
<sequence length="611" mass="70381">MLIRFIFRILFNFLIFLLQVSGSSSSAYSLNYDEKRERREQQQLHDETNFAEWLPGHVQSEGGLFLLDRRALSEGEVLLFRTKKSRHRAIPVMSSQKQQQNFGNSQEKILSTTSRFSDALTFKDWLRRVYHNGDKALKISVRTTEVVRPVLQHLYAATRGLNRFNAPIIVHANTFQGAGMGSEKPVDIVPFLESAHQLLPEAILSLGWTTSSFEKGGGDWTAFNKMDWQQAFRLLQLLRAMERKEPILLNMRLNDAVHSVEVLEWLLGIDSPPIYLVLRGDVSDVVDSDSPLRRLARIGIEEKNVKKRRLLFDLDESWRNRIRRFVAFSKSGGDDNEEFRRQQSNKGFSSSSHWLSLQFPSSNPAAGRSSSPFLSSTAVLSPKGVAFLGWPNALLLYDFGKFEEEKEENASPKFKKQLVEGRLMFVTKRQTKQKTILPQRRSGMVVYLFDQEPEFLNSPRVPNSIQAFIGYDGRVSLENKNLNKIGLSEFYAKSSTAQLPLSNCYGFKLLDKGWRVEMEVWTEECFLNDEFNETIKFLNNEDDKRWISQRTFVQLDTPVNSNKKRRNIAVGKSGDGAIDFLARDLYYNNSLRRSNFMALQFIFLIFILLFL</sequence>
<reference evidence="1" key="1">
    <citation type="submission" date="2023-11" db="EMBL/GenBank/DDBJ databases">
        <authorList>
            <person name="Poullet M."/>
        </authorList>
    </citation>
    <scope>NUCLEOTIDE SEQUENCE</scope>
    <source>
        <strain evidence="1">E1834</strain>
    </source>
</reference>
<keyword evidence="2" id="KW-1185">Reference proteome</keyword>
<organism evidence="1 2">
    <name type="scientific">Meloidogyne enterolobii</name>
    <name type="common">Root-knot nematode worm</name>
    <name type="synonym">Meloidogyne mayaguensis</name>
    <dbReference type="NCBI Taxonomy" id="390850"/>
    <lineage>
        <taxon>Eukaryota</taxon>
        <taxon>Metazoa</taxon>
        <taxon>Ecdysozoa</taxon>
        <taxon>Nematoda</taxon>
        <taxon>Chromadorea</taxon>
        <taxon>Rhabditida</taxon>
        <taxon>Tylenchina</taxon>
        <taxon>Tylenchomorpha</taxon>
        <taxon>Tylenchoidea</taxon>
        <taxon>Meloidogynidae</taxon>
        <taxon>Meloidogyninae</taxon>
        <taxon>Meloidogyne</taxon>
    </lineage>
</organism>
<proteinExistence type="predicted"/>
<evidence type="ECO:0000313" key="1">
    <source>
        <dbReference type="EMBL" id="CAK5025070.1"/>
    </source>
</evidence>
<dbReference type="Proteomes" id="UP001497535">
    <property type="component" value="Unassembled WGS sequence"/>
</dbReference>
<dbReference type="EMBL" id="CAVMJV010000004">
    <property type="protein sequence ID" value="CAK5025070.1"/>
    <property type="molecule type" value="Genomic_DNA"/>
</dbReference>
<accession>A0ACB0XZE8</accession>
<protein>
    <submittedName>
        <fullName evidence="1">Uncharacterized protein</fullName>
    </submittedName>
</protein>
<evidence type="ECO:0000313" key="2">
    <source>
        <dbReference type="Proteomes" id="UP001497535"/>
    </source>
</evidence>
<name>A0ACB0XZE8_MELEN</name>